<dbReference type="PROSITE" id="PS00695">
    <property type="entry name" value="ENT_VIR_OMP_2"/>
    <property type="match status" value="1"/>
</dbReference>
<dbReference type="PANTHER" id="PTHR36920:SF1">
    <property type="entry name" value="OUTER MEMBRANE PROTEIN W"/>
    <property type="match status" value="1"/>
</dbReference>
<evidence type="ECO:0008006" key="5">
    <source>
        <dbReference type="Google" id="ProtNLM"/>
    </source>
</evidence>
<dbReference type="SUPFAM" id="SSF56925">
    <property type="entry name" value="OMPA-like"/>
    <property type="match status" value="1"/>
</dbReference>
<feature type="signal peptide" evidence="2">
    <location>
        <begin position="1"/>
        <end position="38"/>
    </location>
</feature>
<dbReference type="InterPro" id="IPR005618">
    <property type="entry name" value="OMPW"/>
</dbReference>
<dbReference type="InterPro" id="IPR000758">
    <property type="entry name" value="Enterovir_OMP"/>
</dbReference>
<reference evidence="3 4" key="1">
    <citation type="submission" date="2021-08" db="EMBL/GenBank/DDBJ databases">
        <authorList>
            <person name="Peeters C."/>
        </authorList>
    </citation>
    <scope>NUCLEOTIDE SEQUENCE [LARGE SCALE GENOMIC DNA]</scope>
    <source>
        <strain evidence="3 4">LMG 32289</strain>
    </source>
</reference>
<gene>
    <name evidence="3" type="ORF">LMG32289_05040</name>
</gene>
<evidence type="ECO:0000313" key="4">
    <source>
        <dbReference type="Proteomes" id="UP000706525"/>
    </source>
</evidence>
<protein>
    <recommendedName>
        <fullName evidence="5">OmpW family protein</fullName>
    </recommendedName>
</protein>
<comment type="subcellular location">
    <subcellularLocation>
        <location evidence="1">Cell outer membrane</location>
    </subcellularLocation>
</comment>
<dbReference type="InterPro" id="IPR011250">
    <property type="entry name" value="OMP/PagP_B-barrel"/>
</dbReference>
<organism evidence="3 4">
    <name type="scientific">Cupriavidus pampae</name>
    <dbReference type="NCBI Taxonomy" id="659251"/>
    <lineage>
        <taxon>Bacteria</taxon>
        <taxon>Pseudomonadati</taxon>
        <taxon>Pseudomonadota</taxon>
        <taxon>Betaproteobacteria</taxon>
        <taxon>Burkholderiales</taxon>
        <taxon>Burkholderiaceae</taxon>
        <taxon>Cupriavidus</taxon>
    </lineage>
</organism>
<dbReference type="Proteomes" id="UP000706525">
    <property type="component" value="Unassembled WGS sequence"/>
</dbReference>
<keyword evidence="2" id="KW-0732">Signal</keyword>
<evidence type="ECO:0000313" key="3">
    <source>
        <dbReference type="EMBL" id="CAG9182121.1"/>
    </source>
</evidence>
<dbReference type="PANTHER" id="PTHR36920">
    <property type="match status" value="1"/>
</dbReference>
<sequence>MTISLQGFSSRVNSRRPSRIAFSLVAALIGALPLGANAADDATQGNWLVRLRATYLNMADKSDPIGGVGAADRIGVNNKWIPEIDVTYFIVPHIAVELMATVPQSQDVSLDGNKIGTFRHLPPALTLQYHFLPEGTFRPYVGAGVNVTRIYGANLANNSLTLDRWSVGPVLQIGMDYKLTKNWFLNLDAKKSWISSNVYAGGTKVSAVQLNPWLFSAGVGYRF</sequence>
<proteinExistence type="predicted"/>
<dbReference type="EMBL" id="CAJZAG010000010">
    <property type="protein sequence ID" value="CAG9182121.1"/>
    <property type="molecule type" value="Genomic_DNA"/>
</dbReference>
<dbReference type="Pfam" id="PF03922">
    <property type="entry name" value="OmpW"/>
    <property type="match status" value="1"/>
</dbReference>
<feature type="chain" id="PRO_5045550181" description="OmpW family protein" evidence="2">
    <location>
        <begin position="39"/>
        <end position="223"/>
    </location>
</feature>
<evidence type="ECO:0000256" key="1">
    <source>
        <dbReference type="ARBA" id="ARBA00004442"/>
    </source>
</evidence>
<dbReference type="Gene3D" id="2.40.160.20">
    <property type="match status" value="1"/>
</dbReference>
<dbReference type="RefSeq" id="WP_223993313.1">
    <property type="nucleotide sequence ID" value="NZ_CAJZAG010000010.1"/>
</dbReference>
<evidence type="ECO:0000256" key="2">
    <source>
        <dbReference type="SAM" id="SignalP"/>
    </source>
</evidence>
<keyword evidence="4" id="KW-1185">Reference proteome</keyword>
<name>A0ABM8XPE1_9BURK</name>
<accession>A0ABM8XPE1</accession>
<comment type="caution">
    <text evidence="3">The sequence shown here is derived from an EMBL/GenBank/DDBJ whole genome shotgun (WGS) entry which is preliminary data.</text>
</comment>